<reference evidence="7" key="1">
    <citation type="submission" date="2023-03" db="EMBL/GenBank/DDBJ databases">
        <title>Mating type loci evolution in Malassezia.</title>
        <authorList>
            <person name="Coelho M.A."/>
        </authorList>
    </citation>
    <scope>NUCLEOTIDE SEQUENCE</scope>
    <source>
        <strain evidence="7">CBS 7876</strain>
    </source>
</reference>
<dbReference type="GO" id="GO:0008757">
    <property type="term" value="F:S-adenosylmethionine-dependent methyltransferase activity"/>
    <property type="evidence" value="ECO:0007669"/>
    <property type="project" value="UniProtKB-ARBA"/>
</dbReference>
<dbReference type="PANTHER" id="PTHR22809">
    <property type="entry name" value="METHYLTRANSFERASE-RELATED"/>
    <property type="match status" value="1"/>
</dbReference>
<dbReference type="AlphaFoldDB" id="A0AAF0IVN2"/>
<keyword evidence="8" id="KW-1185">Reference proteome</keyword>
<comment type="similarity">
    <text evidence="1 4">Belongs to the methyltransferase superfamily. METL family.</text>
</comment>
<organism evidence="7 8">
    <name type="scientific">Malassezia obtusa</name>
    <dbReference type="NCBI Taxonomy" id="76774"/>
    <lineage>
        <taxon>Eukaryota</taxon>
        <taxon>Fungi</taxon>
        <taxon>Dikarya</taxon>
        <taxon>Basidiomycota</taxon>
        <taxon>Ustilaginomycotina</taxon>
        <taxon>Malasseziomycetes</taxon>
        <taxon>Malasseziales</taxon>
        <taxon>Malasseziaceae</taxon>
        <taxon>Malassezia</taxon>
    </lineage>
</organism>
<keyword evidence="2 4" id="KW-0489">Methyltransferase</keyword>
<evidence type="ECO:0000256" key="5">
    <source>
        <dbReference type="SAM" id="MobiDB-lite"/>
    </source>
</evidence>
<dbReference type="EC" id="2.1.1.-" evidence="4"/>
<dbReference type="PIRSF" id="PIRSF037755">
    <property type="entry name" value="Mettl2_prd"/>
    <property type="match status" value="1"/>
</dbReference>
<dbReference type="GO" id="GO:0032259">
    <property type="term" value="P:methylation"/>
    <property type="evidence" value="ECO:0007669"/>
    <property type="project" value="UniProtKB-KW"/>
</dbReference>
<dbReference type="EMBL" id="CP119934">
    <property type="protein sequence ID" value="WFD02241.1"/>
    <property type="molecule type" value="Genomic_DNA"/>
</dbReference>
<dbReference type="GO" id="GO:0008173">
    <property type="term" value="F:RNA methyltransferase activity"/>
    <property type="evidence" value="ECO:0007669"/>
    <property type="project" value="UniProtKB-ARBA"/>
</dbReference>
<evidence type="ECO:0000313" key="7">
    <source>
        <dbReference type="EMBL" id="WFD02241.1"/>
    </source>
</evidence>
<keyword evidence="3 4" id="KW-0808">Transferase</keyword>
<proteinExistence type="inferred from homology"/>
<evidence type="ECO:0000256" key="3">
    <source>
        <dbReference type="ARBA" id="ARBA00022679"/>
    </source>
</evidence>
<dbReference type="Pfam" id="PF08242">
    <property type="entry name" value="Methyltransf_12"/>
    <property type="match status" value="1"/>
</dbReference>
<evidence type="ECO:0000256" key="4">
    <source>
        <dbReference type="PIRNR" id="PIRNR037755"/>
    </source>
</evidence>
<accession>A0AAF0IVN2</accession>
<dbReference type="CDD" id="cd02440">
    <property type="entry name" value="AdoMet_MTases"/>
    <property type="match status" value="1"/>
</dbReference>
<dbReference type="Proteomes" id="UP001214603">
    <property type="component" value="Chromosome 1"/>
</dbReference>
<dbReference type="Gene3D" id="3.40.50.150">
    <property type="entry name" value="Vaccinia Virus protein VP39"/>
    <property type="match status" value="1"/>
</dbReference>
<feature type="domain" description="Methyltransferase type 12" evidence="6">
    <location>
        <begin position="104"/>
        <end position="210"/>
    </location>
</feature>
<name>A0AAF0IVN2_9BASI</name>
<dbReference type="InterPro" id="IPR026113">
    <property type="entry name" value="METTL2/6/8-like"/>
</dbReference>
<evidence type="ECO:0000256" key="1">
    <source>
        <dbReference type="ARBA" id="ARBA00009725"/>
    </source>
</evidence>
<evidence type="ECO:0000256" key="2">
    <source>
        <dbReference type="ARBA" id="ARBA00022603"/>
    </source>
</evidence>
<evidence type="ECO:0000313" key="8">
    <source>
        <dbReference type="Proteomes" id="UP001214603"/>
    </source>
</evidence>
<gene>
    <name evidence="7" type="ORF">MOBT1_000922</name>
</gene>
<dbReference type="InterPro" id="IPR029063">
    <property type="entry name" value="SAM-dependent_MTases_sf"/>
</dbReference>
<dbReference type="PANTHER" id="PTHR22809:SF5">
    <property type="entry name" value="TRNA N(3)-METHYLCYTIDINE METHYLTRANSFERASE METTL6"/>
    <property type="match status" value="1"/>
</dbReference>
<sequence length="307" mass="34245">MAEEDAPAPRAIPGNVPASVPRTSRAAEVLAQNRRVSTPFMVDKTQREAGKAWDKFYKAHQDRFFKNRHWTDREFAELRAAGDADAQDEAPLDAALPADTPVLLEVGCGVGNTVYPLLEKNPALRVHCCDFSPRAVHLVEEHPAYDAERVNAFVYDLVAERTGDALAAHLARRAWPPVTTLSLIFVLSAIPPHEHAPVLRALLAAVPRGGTVVFRDYARGDLAQLRFHTRRDAQWAEPSLLSDAHDWYRRGDHTMAYFFTVAEVEALVAQVGGLEGRVEEVVKVNTNRRTGAVMDRRFIQAKLRRTD</sequence>
<comment type="function">
    <text evidence="4">S-adenosyl-L-methionine-dependent methyltransferase.</text>
</comment>
<evidence type="ECO:0000259" key="6">
    <source>
        <dbReference type="Pfam" id="PF08242"/>
    </source>
</evidence>
<protein>
    <recommendedName>
        <fullName evidence="4">tRNA N(3)-methylcytidine methyltransferase</fullName>
        <ecNumber evidence="4">2.1.1.-</ecNumber>
    </recommendedName>
</protein>
<feature type="region of interest" description="Disordered" evidence="5">
    <location>
        <begin position="1"/>
        <end position="20"/>
    </location>
</feature>
<dbReference type="InterPro" id="IPR013217">
    <property type="entry name" value="Methyltransf_12"/>
</dbReference>
<dbReference type="SUPFAM" id="SSF53335">
    <property type="entry name" value="S-adenosyl-L-methionine-dependent methyltransferases"/>
    <property type="match status" value="1"/>
</dbReference>